<dbReference type="EMBL" id="OBDZ01000007">
    <property type="protein sequence ID" value="SNY22684.1"/>
    <property type="molecule type" value="Genomic_DNA"/>
</dbReference>
<evidence type="ECO:0000256" key="1">
    <source>
        <dbReference type="ARBA" id="ARBA00001947"/>
    </source>
</evidence>
<evidence type="ECO:0000313" key="8">
    <source>
        <dbReference type="Proteomes" id="UP000219573"/>
    </source>
</evidence>
<protein>
    <submittedName>
        <fullName evidence="7">Dihydropyrimidinase</fullName>
    </submittedName>
</protein>
<comment type="cofactor">
    <cofactor evidence="1">
        <name>Zn(2+)</name>
        <dbReference type="ChEBI" id="CHEBI:29105"/>
    </cofactor>
</comment>
<dbReference type="GO" id="GO:0016812">
    <property type="term" value="F:hydrolase activity, acting on carbon-nitrogen (but not peptide) bonds, in cyclic amides"/>
    <property type="evidence" value="ECO:0007669"/>
    <property type="project" value="TreeGrafter"/>
</dbReference>
<dbReference type="InterPro" id="IPR011059">
    <property type="entry name" value="Metal-dep_hydrolase_composite"/>
</dbReference>
<evidence type="ECO:0000313" key="7">
    <source>
        <dbReference type="EMBL" id="SNY22684.1"/>
    </source>
</evidence>
<dbReference type="OrthoDB" id="9765462at2"/>
<gene>
    <name evidence="7" type="ORF">SAMN06265827_107102</name>
</gene>
<dbReference type="InterPro" id="IPR011778">
    <property type="entry name" value="Hydantoinase/dihydroPyrase"/>
</dbReference>
<evidence type="ECO:0000256" key="4">
    <source>
        <dbReference type="ARBA" id="ARBA00022801"/>
    </source>
</evidence>
<dbReference type="GO" id="GO:0005829">
    <property type="term" value="C:cytosol"/>
    <property type="evidence" value="ECO:0007669"/>
    <property type="project" value="TreeGrafter"/>
</dbReference>
<dbReference type="PANTHER" id="PTHR11647:SF1">
    <property type="entry name" value="COLLAPSIN RESPONSE MEDIATOR PROTEIN"/>
    <property type="match status" value="1"/>
</dbReference>
<dbReference type="CDD" id="cd01314">
    <property type="entry name" value="D-HYD"/>
    <property type="match status" value="1"/>
</dbReference>
<dbReference type="PANTHER" id="PTHR11647">
    <property type="entry name" value="HYDRANTOINASE/DIHYDROPYRIMIDINASE FAMILY MEMBER"/>
    <property type="match status" value="1"/>
</dbReference>
<dbReference type="InterPro" id="IPR050378">
    <property type="entry name" value="Metallo-dep_Hydrolases_sf"/>
</dbReference>
<proteinExistence type="inferred from homology"/>
<evidence type="ECO:0000256" key="5">
    <source>
        <dbReference type="PIRSR" id="PIRSR611778-50"/>
    </source>
</evidence>
<keyword evidence="4" id="KW-0378">Hydrolase</keyword>
<accession>A0A285GHL5</accession>
<evidence type="ECO:0000259" key="6">
    <source>
        <dbReference type="Pfam" id="PF01979"/>
    </source>
</evidence>
<dbReference type="NCBIfam" id="TIGR02033">
    <property type="entry name" value="D-hydantoinase"/>
    <property type="match status" value="1"/>
</dbReference>
<sequence length="451" mass="49952">MDLVIRNAKVVSKEVTEVLDVGVRNGKVVKIGKIDGMASKEIDASGKFLLPGVIDVHTHIEQLSGDNLTCDDFSDATYAAAVGGTTSILTFVIQQKGKSPLESVSEKMVSAKEKMYIDYGFHIAFTDVNERTIAEIPELVNMGIKSIKVFMAFENSNLMVSDYDLIKLMEESRKYGALVGVHAENEDICVNATENLKEEGFTTLEHYYKSRPEIAELEATNRAITFAEDIDCPVYIFHLTSSKALSKIEEAQQRGVDVIAETCPHYLLLDKEEFESDDAYLKVMSPPLREKKDQDALWKAIKAGAIKIISTDHCPYTPEQKAVGKNNFTTIAPGIPGIQTLLPLIYSKGVASGKISINKMVEVLSYNPAQIFNLNNKGEVKVGYDADFVIFNPDTKQVIDKDYLKMKSGYSPFAGLELKGKVETTVLRGKIIYDQGKFVGQKGKGIYINRK</sequence>
<dbReference type="Pfam" id="PF01979">
    <property type="entry name" value="Amidohydro_1"/>
    <property type="match status" value="1"/>
</dbReference>
<feature type="modified residue" description="N6-carboxylysine" evidence="5">
    <location>
        <position position="148"/>
    </location>
</feature>
<dbReference type="SUPFAM" id="SSF51338">
    <property type="entry name" value="Composite domain of metallo-dependent hydrolases"/>
    <property type="match status" value="1"/>
</dbReference>
<dbReference type="Gene3D" id="2.30.40.10">
    <property type="entry name" value="Urease, subunit C, domain 1"/>
    <property type="match status" value="1"/>
</dbReference>
<comment type="PTM">
    <text evidence="5">Carbamylation allows a single lysine to coordinate two divalent metal cations.</text>
</comment>
<organism evidence="7 8">
    <name type="scientific">Orenia metallireducens</name>
    <dbReference type="NCBI Taxonomy" id="1413210"/>
    <lineage>
        <taxon>Bacteria</taxon>
        <taxon>Bacillati</taxon>
        <taxon>Bacillota</taxon>
        <taxon>Clostridia</taxon>
        <taxon>Halanaerobiales</taxon>
        <taxon>Halobacteroidaceae</taxon>
        <taxon>Orenia</taxon>
    </lineage>
</organism>
<dbReference type="Proteomes" id="UP000219573">
    <property type="component" value="Unassembled WGS sequence"/>
</dbReference>
<dbReference type="GO" id="GO:0046872">
    <property type="term" value="F:metal ion binding"/>
    <property type="evidence" value="ECO:0007669"/>
    <property type="project" value="UniProtKB-KW"/>
</dbReference>
<evidence type="ECO:0000256" key="3">
    <source>
        <dbReference type="ARBA" id="ARBA00022723"/>
    </source>
</evidence>
<dbReference type="Gene3D" id="3.20.20.140">
    <property type="entry name" value="Metal-dependent hydrolases"/>
    <property type="match status" value="1"/>
</dbReference>
<name>A0A285GHL5_9FIRM</name>
<feature type="domain" description="Amidohydrolase-related" evidence="6">
    <location>
        <begin position="48"/>
        <end position="432"/>
    </location>
</feature>
<dbReference type="SUPFAM" id="SSF51556">
    <property type="entry name" value="Metallo-dependent hydrolases"/>
    <property type="match status" value="1"/>
</dbReference>
<keyword evidence="8" id="KW-1185">Reference proteome</keyword>
<evidence type="ECO:0000256" key="2">
    <source>
        <dbReference type="ARBA" id="ARBA00008829"/>
    </source>
</evidence>
<keyword evidence="3" id="KW-0479">Metal-binding</keyword>
<dbReference type="NCBIfam" id="TIGR00857">
    <property type="entry name" value="pyrC_multi"/>
    <property type="match status" value="1"/>
</dbReference>
<dbReference type="RefSeq" id="WP_097017288.1">
    <property type="nucleotide sequence ID" value="NZ_OBDZ01000007.1"/>
</dbReference>
<dbReference type="InterPro" id="IPR006680">
    <property type="entry name" value="Amidohydro-rel"/>
</dbReference>
<dbReference type="InterPro" id="IPR032466">
    <property type="entry name" value="Metal_Hydrolase"/>
</dbReference>
<comment type="similarity">
    <text evidence="2">Belongs to the metallo-dependent hydrolases superfamily. Hydantoinase/dihydropyrimidinase family.</text>
</comment>
<dbReference type="FunFam" id="3.20.20.140:FF:000174">
    <property type="entry name" value="Dihydropyrimidinase-related protein 2"/>
    <property type="match status" value="1"/>
</dbReference>
<dbReference type="AlphaFoldDB" id="A0A285GHL5"/>
<reference evidence="8" key="1">
    <citation type="submission" date="2017-09" db="EMBL/GenBank/DDBJ databases">
        <authorList>
            <person name="Varghese N."/>
            <person name="Submissions S."/>
        </authorList>
    </citation>
    <scope>NUCLEOTIDE SEQUENCE [LARGE SCALE GENOMIC DNA]</scope>
    <source>
        <strain evidence="8">MSL47</strain>
    </source>
</reference>